<dbReference type="EMBL" id="PQXM01000902">
    <property type="protein sequence ID" value="TGO67250.1"/>
    <property type="molecule type" value="Genomic_DNA"/>
</dbReference>
<keyword evidence="2" id="KW-0812">Transmembrane</keyword>
<organism evidence="3 4">
    <name type="scientific">Botrytis elliptica</name>
    <dbReference type="NCBI Taxonomy" id="278938"/>
    <lineage>
        <taxon>Eukaryota</taxon>
        <taxon>Fungi</taxon>
        <taxon>Dikarya</taxon>
        <taxon>Ascomycota</taxon>
        <taxon>Pezizomycotina</taxon>
        <taxon>Leotiomycetes</taxon>
        <taxon>Helotiales</taxon>
        <taxon>Sclerotiniaceae</taxon>
        <taxon>Botrytis</taxon>
    </lineage>
</organism>
<protein>
    <submittedName>
        <fullName evidence="3">Uncharacterized protein</fullName>
    </submittedName>
</protein>
<evidence type="ECO:0000313" key="4">
    <source>
        <dbReference type="Proteomes" id="UP000297229"/>
    </source>
</evidence>
<reference evidence="3 4" key="1">
    <citation type="submission" date="2017-12" db="EMBL/GenBank/DDBJ databases">
        <title>Comparative genomics of Botrytis spp.</title>
        <authorList>
            <person name="Valero-Jimenez C.A."/>
            <person name="Tapia P."/>
            <person name="Veloso J."/>
            <person name="Silva-Moreno E."/>
            <person name="Staats M."/>
            <person name="Valdes J.H."/>
            <person name="Van Kan J.A.L."/>
        </authorList>
    </citation>
    <scope>NUCLEOTIDE SEQUENCE [LARGE SCALE GENOMIC DNA]</scope>
    <source>
        <strain evidence="3 4">Be9601</strain>
    </source>
</reference>
<comment type="caution">
    <text evidence="3">The sequence shown here is derived from an EMBL/GenBank/DDBJ whole genome shotgun (WGS) entry which is preliminary data.</text>
</comment>
<evidence type="ECO:0000313" key="3">
    <source>
        <dbReference type="EMBL" id="TGO67250.1"/>
    </source>
</evidence>
<keyword evidence="2" id="KW-0472">Membrane</keyword>
<keyword evidence="4" id="KW-1185">Reference proteome</keyword>
<keyword evidence="2" id="KW-1133">Transmembrane helix</keyword>
<evidence type="ECO:0000256" key="1">
    <source>
        <dbReference type="SAM" id="MobiDB-lite"/>
    </source>
</evidence>
<feature type="transmembrane region" description="Helical" evidence="2">
    <location>
        <begin position="240"/>
        <end position="261"/>
    </location>
</feature>
<feature type="region of interest" description="Disordered" evidence="1">
    <location>
        <begin position="188"/>
        <end position="221"/>
    </location>
</feature>
<dbReference type="AlphaFoldDB" id="A0A4Z1J6P4"/>
<name>A0A4Z1J6P4_9HELO</name>
<proteinExistence type="predicted"/>
<evidence type="ECO:0000256" key="2">
    <source>
        <dbReference type="SAM" id="Phobius"/>
    </source>
</evidence>
<accession>A0A4Z1J6P4</accession>
<dbReference type="Proteomes" id="UP000297229">
    <property type="component" value="Unassembled WGS sequence"/>
</dbReference>
<sequence>MDSSSWGLNLSFGTSTARTYNERYYYVQDSTSYEQNSANAACITVKLLRLSRSAKQLAFWTARSMRGADMNSALNTLARKQNNIDRRLQSLPISKRNILSVACILTPVRLGAGSDTQVARPGDWALNNTEQHIQETLLGASDNIEMNGRKSLVLDMAMEKGDEEAISPTIACRENEKTGGFFRLFKKDSRTDDQTPPLDYGLSHPVEPTTIETDPPPDTSPAYIASTSLSSKRRGFRRSWIAPINGFNFTGFGVGGVAFTIQS</sequence>
<gene>
    <name evidence="3" type="ORF">BELL_0904g00050</name>
</gene>